<feature type="domain" description="Retrovirus-related Pol polyprotein from transposon TNT 1-94-like beta-barrel" evidence="1">
    <location>
        <begin position="6"/>
        <end position="86"/>
    </location>
</feature>
<dbReference type="Pfam" id="PF22936">
    <property type="entry name" value="Pol_BBD"/>
    <property type="match status" value="1"/>
</dbReference>
<reference evidence="2" key="1">
    <citation type="submission" date="2023-04" db="EMBL/GenBank/DDBJ databases">
        <title>Phytophthora fragariaefolia NBRC 109709.</title>
        <authorList>
            <person name="Ichikawa N."/>
            <person name="Sato H."/>
            <person name="Tonouchi N."/>
        </authorList>
    </citation>
    <scope>NUCLEOTIDE SEQUENCE</scope>
    <source>
        <strain evidence="2">NBRC 109709</strain>
    </source>
</reference>
<evidence type="ECO:0000313" key="2">
    <source>
        <dbReference type="EMBL" id="GMF37933.1"/>
    </source>
</evidence>
<gene>
    <name evidence="2" type="ORF">Pfra01_001077600</name>
</gene>
<evidence type="ECO:0000259" key="1">
    <source>
        <dbReference type="Pfam" id="PF22936"/>
    </source>
</evidence>
<comment type="caution">
    <text evidence="2">The sequence shown here is derived from an EMBL/GenBank/DDBJ whole genome shotgun (WGS) entry which is preliminary data.</text>
</comment>
<keyword evidence="3" id="KW-1185">Reference proteome</keyword>
<dbReference type="InterPro" id="IPR054722">
    <property type="entry name" value="PolX-like_BBD"/>
</dbReference>
<proteinExistence type="predicted"/>
<dbReference type="EMBL" id="BSXT01001051">
    <property type="protein sequence ID" value="GMF37933.1"/>
    <property type="molecule type" value="Genomic_DNA"/>
</dbReference>
<sequence length="116" mass="12534">MEKSEWLVDSGASSHITSVRDKFVSMKGLKMPVCITVADGTKIDVVATSTVGLKLVDGTTITLSDVVYIPEIDGSLISVAQLAEKNVVVQFTRTSVSFAIAMQQSWRRNGVEMPTN</sequence>
<dbReference type="OrthoDB" id="110542at2759"/>
<protein>
    <submittedName>
        <fullName evidence="2">Unnamed protein product</fullName>
    </submittedName>
</protein>
<name>A0A9W6XGE6_9STRA</name>
<accession>A0A9W6XGE6</accession>
<dbReference type="Proteomes" id="UP001165121">
    <property type="component" value="Unassembled WGS sequence"/>
</dbReference>
<evidence type="ECO:0000313" key="3">
    <source>
        <dbReference type="Proteomes" id="UP001165121"/>
    </source>
</evidence>
<organism evidence="2 3">
    <name type="scientific">Phytophthora fragariaefolia</name>
    <dbReference type="NCBI Taxonomy" id="1490495"/>
    <lineage>
        <taxon>Eukaryota</taxon>
        <taxon>Sar</taxon>
        <taxon>Stramenopiles</taxon>
        <taxon>Oomycota</taxon>
        <taxon>Peronosporomycetes</taxon>
        <taxon>Peronosporales</taxon>
        <taxon>Peronosporaceae</taxon>
        <taxon>Phytophthora</taxon>
    </lineage>
</organism>
<dbReference type="AlphaFoldDB" id="A0A9W6XGE6"/>